<protein>
    <submittedName>
        <fullName evidence="3">Glycosyltransferase</fullName>
        <ecNumber evidence="3">2.4.-.-</ecNumber>
    </submittedName>
</protein>
<keyword evidence="3" id="KW-0808">Transferase</keyword>
<dbReference type="EMBL" id="JBHUIW010000008">
    <property type="protein sequence ID" value="MFD2182365.1"/>
    <property type="molecule type" value="Genomic_DNA"/>
</dbReference>
<dbReference type="Proteomes" id="UP001597314">
    <property type="component" value="Unassembled WGS sequence"/>
</dbReference>
<gene>
    <name evidence="3" type="ORF">ACFSOX_09395</name>
</gene>
<dbReference type="SUPFAM" id="SSF53756">
    <property type="entry name" value="UDP-Glycosyltransferase/glycogen phosphorylase"/>
    <property type="match status" value="1"/>
</dbReference>
<sequence length="403" mass="42379">MAAALAVTATASPAATAGAAAATTERSPPRLVYLVTEDWYFLMHRLPMARAAKAAGYDVHVITRINREQDRTAIEAEGFVVHPADLARGSRRPDRLLAAVRRVRALYRDIRPDIVHHVALQGAVVGALAGTGLRLPTVNGLTGLGTLFTSDAGVVSRLVRVALPALLDRARSLTTVENPDDAALLAAAGVSPARIVPFPGSGVDTDRLTPLPEPDGAPTFAYVGRMLVDKGVHTLMSAWRMLHEAGQAPRLLLAGTPDPSNSTSLSEAELRAFAQLPGVTWLGHVSDIRAVWAAAHVAVLPSRREGLPVSLLEAAACGRPLLATDVPGCREVACAGINALLVPADDPAALAAAVRRLAADPDLRRTLAAQSRSLVEAQFSAAIVGREIVALYDRVAALKQPRP</sequence>
<dbReference type="InterPro" id="IPR028098">
    <property type="entry name" value="Glyco_trans_4-like_N"/>
</dbReference>
<dbReference type="GO" id="GO:0016757">
    <property type="term" value="F:glycosyltransferase activity"/>
    <property type="evidence" value="ECO:0007669"/>
    <property type="project" value="UniProtKB-KW"/>
</dbReference>
<feature type="domain" description="Glycosyltransferase subfamily 4-like N-terminal" evidence="2">
    <location>
        <begin position="31"/>
        <end position="174"/>
    </location>
</feature>
<reference evidence="4" key="1">
    <citation type="journal article" date="2019" name="Int. J. Syst. Evol. Microbiol.">
        <title>The Global Catalogue of Microorganisms (GCM) 10K type strain sequencing project: providing services to taxonomists for standard genome sequencing and annotation.</title>
        <authorList>
            <consortium name="The Broad Institute Genomics Platform"/>
            <consortium name="The Broad Institute Genome Sequencing Center for Infectious Disease"/>
            <person name="Wu L."/>
            <person name="Ma J."/>
        </authorList>
    </citation>
    <scope>NUCLEOTIDE SEQUENCE [LARGE SCALE GENOMIC DNA]</scope>
    <source>
        <strain evidence="4">CGMCC 1.6774</strain>
    </source>
</reference>
<keyword evidence="4" id="KW-1185">Reference proteome</keyword>
<keyword evidence="3" id="KW-0328">Glycosyltransferase</keyword>
<dbReference type="RefSeq" id="WP_378477543.1">
    <property type="nucleotide sequence ID" value="NZ_JBHUIW010000008.1"/>
</dbReference>
<evidence type="ECO:0000313" key="4">
    <source>
        <dbReference type="Proteomes" id="UP001597314"/>
    </source>
</evidence>
<proteinExistence type="predicted"/>
<comment type="caution">
    <text evidence="3">The sequence shown here is derived from an EMBL/GenBank/DDBJ whole genome shotgun (WGS) entry which is preliminary data.</text>
</comment>
<dbReference type="Gene3D" id="3.40.50.2000">
    <property type="entry name" value="Glycogen Phosphorylase B"/>
    <property type="match status" value="2"/>
</dbReference>
<feature type="chain" id="PRO_5046047641" evidence="1">
    <location>
        <begin position="18"/>
        <end position="403"/>
    </location>
</feature>
<feature type="signal peptide" evidence="1">
    <location>
        <begin position="1"/>
        <end position="17"/>
    </location>
</feature>
<evidence type="ECO:0000313" key="3">
    <source>
        <dbReference type="EMBL" id="MFD2182365.1"/>
    </source>
</evidence>
<accession>A0ABW5AIN5</accession>
<name>A0ABW5AIN5_9BRAD</name>
<evidence type="ECO:0000256" key="1">
    <source>
        <dbReference type="SAM" id="SignalP"/>
    </source>
</evidence>
<evidence type="ECO:0000259" key="2">
    <source>
        <dbReference type="Pfam" id="PF13477"/>
    </source>
</evidence>
<dbReference type="Pfam" id="PF13692">
    <property type="entry name" value="Glyco_trans_1_4"/>
    <property type="match status" value="1"/>
</dbReference>
<dbReference type="EC" id="2.4.-.-" evidence="3"/>
<keyword evidence="1" id="KW-0732">Signal</keyword>
<dbReference type="Pfam" id="PF13477">
    <property type="entry name" value="Glyco_trans_4_2"/>
    <property type="match status" value="1"/>
</dbReference>
<dbReference type="PANTHER" id="PTHR12526">
    <property type="entry name" value="GLYCOSYLTRANSFERASE"/>
    <property type="match status" value="1"/>
</dbReference>
<dbReference type="PANTHER" id="PTHR12526:SF638">
    <property type="entry name" value="SPORE COAT PROTEIN SA"/>
    <property type="match status" value="1"/>
</dbReference>
<organism evidence="3 4">
    <name type="scientific">Rhodoplanes azumiensis</name>
    <dbReference type="NCBI Taxonomy" id="1897628"/>
    <lineage>
        <taxon>Bacteria</taxon>
        <taxon>Pseudomonadati</taxon>
        <taxon>Pseudomonadota</taxon>
        <taxon>Alphaproteobacteria</taxon>
        <taxon>Hyphomicrobiales</taxon>
        <taxon>Nitrobacteraceae</taxon>
        <taxon>Rhodoplanes</taxon>
    </lineage>
</organism>